<protein>
    <submittedName>
        <fullName evidence="2">Uncharacterized protein</fullName>
    </submittedName>
</protein>
<dbReference type="AlphaFoldDB" id="A0A1G4I040"/>
<keyword evidence="3" id="KW-1185">Reference proteome</keyword>
<evidence type="ECO:0000313" key="3">
    <source>
        <dbReference type="Proteomes" id="UP000195570"/>
    </source>
</evidence>
<keyword evidence="1" id="KW-0472">Membrane</keyword>
<gene>
    <name evidence="2" type="ORF">TEOVI_000765000</name>
</gene>
<reference evidence="2" key="1">
    <citation type="submission" date="2016-09" db="EMBL/GenBank/DDBJ databases">
        <authorList>
            <person name="Hebert L."/>
            <person name="Moumen B."/>
        </authorList>
    </citation>
    <scope>NUCLEOTIDE SEQUENCE [LARGE SCALE GENOMIC DNA]</scope>
    <source>
        <strain evidence="2">OVI</strain>
    </source>
</reference>
<dbReference type="GeneID" id="92381584"/>
<comment type="caution">
    <text evidence="2">The sequence shown here is derived from an EMBL/GenBank/DDBJ whole genome shotgun (WGS) entry which is preliminary data.</text>
</comment>
<proteinExistence type="predicted"/>
<dbReference type="EMBL" id="CZPT02000195">
    <property type="protein sequence ID" value="SCU64947.1"/>
    <property type="molecule type" value="Genomic_DNA"/>
</dbReference>
<feature type="transmembrane region" description="Helical" evidence="1">
    <location>
        <begin position="35"/>
        <end position="62"/>
    </location>
</feature>
<evidence type="ECO:0000313" key="2">
    <source>
        <dbReference type="EMBL" id="SCU64947.1"/>
    </source>
</evidence>
<accession>A0A1G4I040</accession>
<keyword evidence="1" id="KW-1133">Transmembrane helix</keyword>
<organism evidence="2 3">
    <name type="scientific">Trypanosoma equiperdum</name>
    <dbReference type="NCBI Taxonomy" id="5694"/>
    <lineage>
        <taxon>Eukaryota</taxon>
        <taxon>Discoba</taxon>
        <taxon>Euglenozoa</taxon>
        <taxon>Kinetoplastea</taxon>
        <taxon>Metakinetoplastina</taxon>
        <taxon>Trypanosomatida</taxon>
        <taxon>Trypanosomatidae</taxon>
        <taxon>Trypanosoma</taxon>
    </lineage>
</organism>
<name>A0A1G4I040_TRYEQ</name>
<dbReference type="Proteomes" id="UP000195570">
    <property type="component" value="Unassembled WGS sequence"/>
</dbReference>
<dbReference type="RefSeq" id="XP_067076628.1">
    <property type="nucleotide sequence ID" value="XM_067220527.1"/>
</dbReference>
<evidence type="ECO:0000256" key="1">
    <source>
        <dbReference type="SAM" id="Phobius"/>
    </source>
</evidence>
<sequence length="96" mass="11180">MMRVLPFLSSIFCYPLLPLFLSASSNSMFFYFPSFIFSFLSLFIDWSVIFYGIVACNVFVALREDGVYCRREEHSHSKAQLLDLFPSFDTFITSFP</sequence>
<dbReference type="VEuPathDB" id="TriTrypDB:TEOVI_000765000"/>
<keyword evidence="1" id="KW-0812">Transmembrane</keyword>